<accession>A0A926KRP2</accession>
<evidence type="ECO:0000313" key="2">
    <source>
        <dbReference type="Proteomes" id="UP000650466"/>
    </source>
</evidence>
<name>A0A926KRP2_9BACL</name>
<keyword evidence="2" id="KW-1185">Reference proteome</keyword>
<proteinExistence type="predicted"/>
<dbReference type="Proteomes" id="UP000650466">
    <property type="component" value="Unassembled WGS sequence"/>
</dbReference>
<evidence type="ECO:0000313" key="1">
    <source>
        <dbReference type="EMBL" id="MBD0380825.1"/>
    </source>
</evidence>
<protein>
    <submittedName>
        <fullName evidence="1">Uncharacterized protein</fullName>
    </submittedName>
</protein>
<dbReference type="AlphaFoldDB" id="A0A926KRP2"/>
<organism evidence="1 2">
    <name type="scientific">Paenibacillus sedimenti</name>
    <dbReference type="NCBI Taxonomy" id="2770274"/>
    <lineage>
        <taxon>Bacteria</taxon>
        <taxon>Bacillati</taxon>
        <taxon>Bacillota</taxon>
        <taxon>Bacilli</taxon>
        <taxon>Bacillales</taxon>
        <taxon>Paenibacillaceae</taxon>
        <taxon>Paenibacillus</taxon>
    </lineage>
</organism>
<dbReference type="EMBL" id="JACVVD010000003">
    <property type="protein sequence ID" value="MBD0380825.1"/>
    <property type="molecule type" value="Genomic_DNA"/>
</dbReference>
<reference evidence="1" key="1">
    <citation type="submission" date="2020-09" db="EMBL/GenBank/DDBJ databases">
        <title>Draft Genome Sequence of Paenibacillus sp. WST5.</title>
        <authorList>
            <person name="Bao Z."/>
        </authorList>
    </citation>
    <scope>NUCLEOTIDE SEQUENCE</scope>
    <source>
        <strain evidence="1">WST5</strain>
    </source>
</reference>
<dbReference type="RefSeq" id="WP_188174776.1">
    <property type="nucleotide sequence ID" value="NZ_JACVVD010000003.1"/>
</dbReference>
<sequence length="551" mass="63001">MQQRKRELISKIAIKAFEQPILNNGLWFQGDIRDNFYYASYLYAASQDEGLAFHFNKEEARTKAELILLQVLELQDRNADSETYGHWPLHLRPTPKEAPFNTLPVELMGSLMVYFYKRYQASMSEPLQAAFEQALLHIYRSDFYRKPLEHYHHHEAKYTAAKLILGQLYQDQELIKDGYQSLRRTLGRITTIGMSEYGGLPWFWHWVQAFNCAWELAEDGEIRVVLAQMLDYLWSVRATYYLRGAWVGAHSRGWPHDIPQDRNVLMDYVQFGDFALPDDMPRTEYAGFLSYEAPAQARAIALNRKLPTEVRCRVPRPAALAQSDKDVLHSYVYITENFAVGGIWERALEFDNEQHRWDVTLPLGAVSGVNRAFFFHPGPGYSEGDLRHPSDHGEVLFHKNVVAAVYQIPDGQQNEIIGCLPQGDWIEEPNGLFGHCGNALIAVYIQQPYQREVLADRSVVRSSGGKNAVVVECVDMADARSKGIDNAGQFAETMMRMQPTFNQSNEGTYEVAYKTLQEESIAIMIDNKGKIAKFVNGSAVDFQAYAYHTHT</sequence>
<gene>
    <name evidence="1" type="ORF">ICC18_11910</name>
</gene>
<comment type="caution">
    <text evidence="1">The sequence shown here is derived from an EMBL/GenBank/DDBJ whole genome shotgun (WGS) entry which is preliminary data.</text>
</comment>